<dbReference type="Proteomes" id="UP001144978">
    <property type="component" value="Unassembled WGS sequence"/>
</dbReference>
<protein>
    <submittedName>
        <fullName evidence="1">Uncharacterized protein</fullName>
    </submittedName>
</protein>
<keyword evidence="2" id="KW-1185">Reference proteome</keyword>
<name>A0ACC1PZK8_9APHY</name>
<sequence>MPVSTRSSNSENHPGVVDAPNPRCSHNQVKAAKEAEEVKRKLRDRKREETLARKKIEMAAEEKAIHITGNALLSQMLGSAERAAGKQKRESKPGSTNKSSKRKPKDIEVQESVDDAASQSDAPTPSPYVTQSNSKSESELSEPIGGWSSSEDGIVVEETPKPLKKKAKKAMNKVKESLWQRVEAVKTGLAEFDVDMADAVSEAPTSSSTATQQYASLVSSAAKSKPFSPICTSLLHHRHTTACTLPPLLAEIALASPPGWLA</sequence>
<accession>A0ACC1PZK8</accession>
<evidence type="ECO:0000313" key="2">
    <source>
        <dbReference type="Proteomes" id="UP001144978"/>
    </source>
</evidence>
<proteinExistence type="predicted"/>
<organism evidence="1 2">
    <name type="scientific">Trametes sanguinea</name>
    <dbReference type="NCBI Taxonomy" id="158606"/>
    <lineage>
        <taxon>Eukaryota</taxon>
        <taxon>Fungi</taxon>
        <taxon>Dikarya</taxon>
        <taxon>Basidiomycota</taxon>
        <taxon>Agaricomycotina</taxon>
        <taxon>Agaricomycetes</taxon>
        <taxon>Polyporales</taxon>
        <taxon>Polyporaceae</taxon>
        <taxon>Trametes</taxon>
    </lineage>
</organism>
<dbReference type="EMBL" id="JANSHE010000834">
    <property type="protein sequence ID" value="KAJ3006655.1"/>
    <property type="molecule type" value="Genomic_DNA"/>
</dbReference>
<gene>
    <name evidence="1" type="ORF">NUW54_g3854</name>
</gene>
<reference evidence="1" key="1">
    <citation type="submission" date="2022-08" db="EMBL/GenBank/DDBJ databases">
        <title>Genome Sequence of Pycnoporus sanguineus.</title>
        <authorList>
            <person name="Buettner E."/>
        </authorList>
    </citation>
    <scope>NUCLEOTIDE SEQUENCE</scope>
    <source>
        <strain evidence="1">CG-C14</strain>
    </source>
</reference>
<comment type="caution">
    <text evidence="1">The sequence shown here is derived from an EMBL/GenBank/DDBJ whole genome shotgun (WGS) entry which is preliminary data.</text>
</comment>
<evidence type="ECO:0000313" key="1">
    <source>
        <dbReference type="EMBL" id="KAJ3006655.1"/>
    </source>
</evidence>